<evidence type="ECO:0000256" key="1">
    <source>
        <dbReference type="SAM" id="Phobius"/>
    </source>
</evidence>
<gene>
    <name evidence="2" type="ORF">Pmar_PMAR013161</name>
</gene>
<feature type="non-terminal residue" evidence="2">
    <location>
        <position position="1"/>
    </location>
</feature>
<keyword evidence="1" id="KW-0812">Transmembrane</keyword>
<dbReference type="GeneID" id="9037068"/>
<sequence length="149" mass="15870">AGVANLACVYNVAPSDLQAYLPAVYGHFAKTEFMKNAMKMCGIATAPQLMKVMGFAHIASVMSIFFQPIVGAMWMLIAMIGAEYVSRRALEIPGMPNADLCGKASPTCMATVGLHLTLGIMSIVVLLTGTPLCKYCVQVFGASKKDKSE</sequence>
<evidence type="ECO:0000313" key="3">
    <source>
        <dbReference type="Proteomes" id="UP000007800"/>
    </source>
</evidence>
<feature type="transmembrane region" description="Helical" evidence="1">
    <location>
        <begin position="107"/>
        <end position="127"/>
    </location>
</feature>
<keyword evidence="3" id="KW-1185">Reference proteome</keyword>
<accession>C5LFT7</accession>
<dbReference type="InParanoid" id="C5LFT7"/>
<feature type="transmembrane region" description="Helical" evidence="1">
    <location>
        <begin position="65"/>
        <end position="86"/>
    </location>
</feature>
<dbReference type="Proteomes" id="UP000007800">
    <property type="component" value="Unassembled WGS sequence"/>
</dbReference>
<evidence type="ECO:0000313" key="2">
    <source>
        <dbReference type="EMBL" id="EER04406.1"/>
    </source>
</evidence>
<protein>
    <submittedName>
        <fullName evidence="2">Uncharacterized protein</fullName>
    </submittedName>
</protein>
<keyword evidence="1" id="KW-0472">Membrane</keyword>
<proteinExistence type="predicted"/>
<keyword evidence="1" id="KW-1133">Transmembrane helix</keyword>
<organism evidence="3">
    <name type="scientific">Perkinsus marinus (strain ATCC 50983 / TXsc)</name>
    <dbReference type="NCBI Taxonomy" id="423536"/>
    <lineage>
        <taxon>Eukaryota</taxon>
        <taxon>Sar</taxon>
        <taxon>Alveolata</taxon>
        <taxon>Perkinsozoa</taxon>
        <taxon>Perkinsea</taxon>
        <taxon>Perkinsida</taxon>
        <taxon>Perkinsidae</taxon>
        <taxon>Perkinsus</taxon>
    </lineage>
</organism>
<dbReference type="AlphaFoldDB" id="C5LFT7"/>
<dbReference type="RefSeq" id="XP_002772590.1">
    <property type="nucleotide sequence ID" value="XM_002772544.1"/>
</dbReference>
<dbReference type="EMBL" id="GG681637">
    <property type="protein sequence ID" value="EER04406.1"/>
    <property type="molecule type" value="Genomic_DNA"/>
</dbReference>
<reference evidence="2 3" key="1">
    <citation type="submission" date="2008-07" db="EMBL/GenBank/DDBJ databases">
        <authorList>
            <person name="El-Sayed N."/>
            <person name="Caler E."/>
            <person name="Inman J."/>
            <person name="Amedeo P."/>
            <person name="Hass B."/>
            <person name="Wortman J."/>
        </authorList>
    </citation>
    <scope>NUCLEOTIDE SEQUENCE [LARGE SCALE GENOMIC DNA]</scope>
    <source>
        <strain evidence="3">ATCC 50983 / TXsc</strain>
    </source>
</reference>
<name>C5LFT7_PERM5</name>